<dbReference type="InterPro" id="IPR010895">
    <property type="entry name" value="CHRD"/>
</dbReference>
<keyword evidence="2" id="KW-0732">Signal</keyword>
<dbReference type="PROSITE" id="PS50933">
    <property type="entry name" value="CHRD"/>
    <property type="match status" value="1"/>
</dbReference>
<dbReference type="RefSeq" id="WP_104522336.1">
    <property type="nucleotide sequence ID" value="NZ_NHRY01000266.1"/>
</dbReference>
<feature type="chain" id="PRO_5015714261" description="CHRD domain-containing protein" evidence="2">
    <location>
        <begin position="22"/>
        <end position="175"/>
    </location>
</feature>
<sequence>MLLRVVLAAAVAAAFVASASAATMSYTATLSGRNEVPKVQTKGSGKLEATVDSATKELKYTLTFEGLSGPVTGAHFHGPATRRQTAGVIAPIDGSNPASPVSGSITLTEQQLKELRSGRIYVNIHTAAHPGGEIRGQVVHVRTRKSRAAAPAPAAAAPTEMAPATEAPAATAPAR</sequence>
<evidence type="ECO:0000313" key="5">
    <source>
        <dbReference type="Proteomes" id="UP000239724"/>
    </source>
</evidence>
<keyword evidence="5" id="KW-1185">Reference proteome</keyword>
<protein>
    <recommendedName>
        <fullName evidence="3">CHRD domain-containing protein</fullName>
    </recommendedName>
</protein>
<gene>
    <name evidence="4" type="ORF">CCS01_29085</name>
</gene>
<dbReference type="OrthoDB" id="571052at2"/>
<dbReference type="Pfam" id="PF07452">
    <property type="entry name" value="CHRD"/>
    <property type="match status" value="1"/>
</dbReference>
<dbReference type="AlphaFoldDB" id="A0A2S6MWQ6"/>
<feature type="region of interest" description="Disordered" evidence="1">
    <location>
        <begin position="145"/>
        <end position="175"/>
    </location>
</feature>
<name>A0A2S6MWQ6_RHOGL</name>
<dbReference type="Proteomes" id="UP000239724">
    <property type="component" value="Unassembled WGS sequence"/>
</dbReference>
<evidence type="ECO:0000256" key="2">
    <source>
        <dbReference type="SAM" id="SignalP"/>
    </source>
</evidence>
<reference evidence="4 5" key="1">
    <citation type="journal article" date="2018" name="Arch. Microbiol.">
        <title>New insights into the metabolic potential of the phototrophic purple bacterium Rhodopila globiformis DSM 161(T) from its draft genome sequence and evidence for a vanadium-dependent nitrogenase.</title>
        <authorList>
            <person name="Imhoff J.F."/>
            <person name="Rahn T."/>
            <person name="Kunzel S."/>
            <person name="Neulinger S.C."/>
        </authorList>
    </citation>
    <scope>NUCLEOTIDE SEQUENCE [LARGE SCALE GENOMIC DNA]</scope>
    <source>
        <strain evidence="4 5">DSM 161</strain>
    </source>
</reference>
<feature type="domain" description="CHRD" evidence="3">
    <location>
        <begin position="22"/>
        <end position="143"/>
    </location>
</feature>
<feature type="signal peptide" evidence="2">
    <location>
        <begin position="1"/>
        <end position="21"/>
    </location>
</feature>
<dbReference type="EMBL" id="NHRY01000266">
    <property type="protein sequence ID" value="PPQ26789.1"/>
    <property type="molecule type" value="Genomic_DNA"/>
</dbReference>
<evidence type="ECO:0000256" key="1">
    <source>
        <dbReference type="SAM" id="MobiDB-lite"/>
    </source>
</evidence>
<feature type="compositionally biased region" description="Low complexity" evidence="1">
    <location>
        <begin position="148"/>
        <end position="175"/>
    </location>
</feature>
<comment type="caution">
    <text evidence="4">The sequence shown here is derived from an EMBL/GenBank/DDBJ whole genome shotgun (WGS) entry which is preliminary data.</text>
</comment>
<evidence type="ECO:0000259" key="3">
    <source>
        <dbReference type="PROSITE" id="PS50933"/>
    </source>
</evidence>
<dbReference type="SMART" id="SM00754">
    <property type="entry name" value="CHRD"/>
    <property type="match status" value="1"/>
</dbReference>
<proteinExistence type="predicted"/>
<organism evidence="4 5">
    <name type="scientific">Rhodopila globiformis</name>
    <name type="common">Rhodopseudomonas globiformis</name>
    <dbReference type="NCBI Taxonomy" id="1071"/>
    <lineage>
        <taxon>Bacteria</taxon>
        <taxon>Pseudomonadati</taxon>
        <taxon>Pseudomonadota</taxon>
        <taxon>Alphaproteobacteria</taxon>
        <taxon>Acetobacterales</taxon>
        <taxon>Acetobacteraceae</taxon>
        <taxon>Rhodopila</taxon>
    </lineage>
</organism>
<evidence type="ECO:0000313" key="4">
    <source>
        <dbReference type="EMBL" id="PPQ26789.1"/>
    </source>
</evidence>
<accession>A0A2S6MWQ6</accession>